<evidence type="ECO:0000256" key="1">
    <source>
        <dbReference type="SAM" id="MobiDB-lite"/>
    </source>
</evidence>
<sequence>MNKAFYGSRFSANMTRTPEGFLICHNVPLARTGVQQYLGSEVEKPDQEIVDVYRNEAEVFAPATLASFEGKPVTDEHPSRFVEPTNATAYTRGTCQNVRRGSGDESDLIIADLVIYDAVLIAEIEAGKREISAGYYCEYKPFKDGLEQSNIICNHVAVVANGRAGARVAIKDSQVVNVKKGRKRMAKKNGSIWDRMFNALVNDEDTTSEELREAAEAIAGKEEQADSETEAKKEVATDEEIKAAINDALSPLLQRVRRLEEAQLAMDEEPDDLQQLEDELSEGVAEEAEESTDDDGEESVTVDPEDMTEDSDDEPEEQQATDKAIALNLFRKMKPVICAMKGAERKQATDALRAALAPYMDKKTAKTKPAVAGGYAALNSRKTTDSKAEGNFGEACRKFNPHLKGGK</sequence>
<name>A0A6N3BZE0_9FIRM</name>
<dbReference type="AlphaFoldDB" id="A0A6N3BZE0"/>
<dbReference type="PIRSF" id="PIRSF029215">
    <property type="entry name" value="UCP029215"/>
    <property type="match status" value="1"/>
</dbReference>
<organism evidence="2">
    <name type="scientific">Veillonella ratti</name>
    <dbReference type="NCBI Taxonomy" id="103892"/>
    <lineage>
        <taxon>Bacteria</taxon>
        <taxon>Bacillati</taxon>
        <taxon>Bacillota</taxon>
        <taxon>Negativicutes</taxon>
        <taxon>Veillonellales</taxon>
        <taxon>Veillonellaceae</taxon>
        <taxon>Veillonella</taxon>
    </lineage>
</organism>
<evidence type="ECO:0008006" key="3">
    <source>
        <dbReference type="Google" id="ProtNLM"/>
    </source>
</evidence>
<accession>A0A6N3BZE0</accession>
<dbReference type="InterPro" id="IPR016913">
    <property type="entry name" value="UCP029215"/>
</dbReference>
<feature type="region of interest" description="Disordered" evidence="1">
    <location>
        <begin position="266"/>
        <end position="322"/>
    </location>
</feature>
<feature type="compositionally biased region" description="Acidic residues" evidence="1">
    <location>
        <begin position="266"/>
        <end position="319"/>
    </location>
</feature>
<dbReference type="EMBL" id="CACRUX010000047">
    <property type="protein sequence ID" value="VYU08119.1"/>
    <property type="molecule type" value="Genomic_DNA"/>
</dbReference>
<gene>
    <name evidence="2" type="ORF">VRLFYP33_01196</name>
</gene>
<proteinExistence type="predicted"/>
<reference evidence="2" key="1">
    <citation type="submission" date="2019-11" db="EMBL/GenBank/DDBJ databases">
        <authorList>
            <person name="Feng L."/>
        </authorList>
    </citation>
    <scope>NUCLEOTIDE SEQUENCE</scope>
    <source>
        <strain evidence="2">VrattiLFYP33</strain>
    </source>
</reference>
<protein>
    <recommendedName>
        <fullName evidence="3">DUF2213 domain-containing protein</fullName>
    </recommendedName>
</protein>
<dbReference type="Pfam" id="PF09979">
    <property type="entry name" value="DUF2213"/>
    <property type="match status" value="1"/>
</dbReference>
<evidence type="ECO:0000313" key="2">
    <source>
        <dbReference type="EMBL" id="VYU08119.1"/>
    </source>
</evidence>
<dbReference type="RefSeq" id="WP_422105764.1">
    <property type="nucleotide sequence ID" value="NZ_CACRUX010000047.1"/>
</dbReference>